<keyword evidence="3" id="KW-1185">Reference proteome</keyword>
<name>A0A2W2DVL9_9ACTN</name>
<evidence type="ECO:0000313" key="2">
    <source>
        <dbReference type="EMBL" id="PZG14231.1"/>
    </source>
</evidence>
<dbReference type="AlphaFoldDB" id="A0A2W2DVL9"/>
<feature type="non-terminal residue" evidence="2">
    <location>
        <position position="148"/>
    </location>
</feature>
<accession>A0A2W2DVL9</accession>
<gene>
    <name evidence="2" type="ORF">C1I98_39590</name>
</gene>
<comment type="caution">
    <text evidence="2">The sequence shown here is derived from an EMBL/GenBank/DDBJ whole genome shotgun (WGS) entry which is preliminary data.</text>
</comment>
<protein>
    <submittedName>
        <fullName evidence="2">Uncharacterized protein</fullName>
    </submittedName>
</protein>
<proteinExistence type="predicted"/>
<feature type="region of interest" description="Disordered" evidence="1">
    <location>
        <begin position="1"/>
        <end position="30"/>
    </location>
</feature>
<dbReference type="Proteomes" id="UP000248544">
    <property type="component" value="Unassembled WGS sequence"/>
</dbReference>
<organism evidence="2 3">
    <name type="scientific">Spongiactinospora gelatinilytica</name>
    <dbReference type="NCBI Taxonomy" id="2666298"/>
    <lineage>
        <taxon>Bacteria</taxon>
        <taxon>Bacillati</taxon>
        <taxon>Actinomycetota</taxon>
        <taxon>Actinomycetes</taxon>
        <taxon>Streptosporangiales</taxon>
        <taxon>Streptosporangiaceae</taxon>
        <taxon>Spongiactinospora</taxon>
    </lineage>
</organism>
<reference evidence="2 3" key="1">
    <citation type="submission" date="2018-01" db="EMBL/GenBank/DDBJ databases">
        <title>Draft genome sequence of Sphaerisporangium sp. 7K107.</title>
        <authorList>
            <person name="Sahin N."/>
            <person name="Saygin H."/>
            <person name="Ay H."/>
        </authorList>
    </citation>
    <scope>NUCLEOTIDE SEQUENCE [LARGE SCALE GENOMIC DNA]</scope>
    <source>
        <strain evidence="2 3">7K107</strain>
    </source>
</reference>
<sequence>MTVEQNAGWNDILARDNFPDRGQTPTDPPWWQSPDIIPFGSDVLDFDLLESSYNGPDLGIRHPILQGRLNRIYVRGKSLRDGCPASGDVRLYYAAGGPVLNPQGWKPIYAENGDLTVPFVARSGSRQIAPGEICVTSPAFVLPSDLPP</sequence>
<dbReference type="EMBL" id="POUA01000835">
    <property type="protein sequence ID" value="PZG14231.1"/>
    <property type="molecule type" value="Genomic_DNA"/>
</dbReference>
<evidence type="ECO:0000256" key="1">
    <source>
        <dbReference type="SAM" id="MobiDB-lite"/>
    </source>
</evidence>
<dbReference type="RefSeq" id="WP_146607960.1">
    <property type="nucleotide sequence ID" value="NZ_POUA01000835.1"/>
</dbReference>
<evidence type="ECO:0000313" key="3">
    <source>
        <dbReference type="Proteomes" id="UP000248544"/>
    </source>
</evidence>